<dbReference type="Proteomes" id="UP000515922">
    <property type="component" value="Segment"/>
</dbReference>
<proteinExistence type="predicted"/>
<reference evidence="1 2" key="1">
    <citation type="submission" date="2020-07" db="EMBL/GenBank/DDBJ databases">
        <title>Streptomyces phage Genome sequencing and assembly.</title>
        <authorList>
            <person name="Sharma V."/>
            <person name="Hardy A."/>
            <person name="Frunzke J."/>
        </authorList>
    </citation>
    <scope>NUCLEOTIDE SEQUENCE [LARGE SCALE GENOMIC DNA]</scope>
</reference>
<accession>A0A7G4AW90</accession>
<evidence type="ECO:0000313" key="2">
    <source>
        <dbReference type="Proteomes" id="UP000515922"/>
    </source>
</evidence>
<keyword evidence="2" id="KW-1185">Reference proteome</keyword>
<organism evidence="1 2">
    <name type="scientific">Streptomyces phage Coruscant</name>
    <dbReference type="NCBI Taxonomy" id="2739834"/>
    <lineage>
        <taxon>Viruses</taxon>
        <taxon>Duplodnaviria</taxon>
        <taxon>Heunggongvirae</taxon>
        <taxon>Uroviricota</taxon>
        <taxon>Caudoviricetes</taxon>
        <taxon>Stanwilliamsviridae</taxon>
        <taxon>Boydwoodruffvirinae</taxon>
        <taxon>Coruscantvirus</taxon>
        <taxon>Coruscantvirus coruscant</taxon>
    </lineage>
</organism>
<dbReference type="EMBL" id="MT711976">
    <property type="protein sequence ID" value="QMP84280.1"/>
    <property type="molecule type" value="Genomic_DNA"/>
</dbReference>
<gene>
    <name evidence="1" type="ORF">HUN41_00187</name>
</gene>
<evidence type="ECO:0000313" key="1">
    <source>
        <dbReference type="EMBL" id="QMP84280.1"/>
    </source>
</evidence>
<sequence>MLRQAAINFEEDPWGEQGTENDLAVYSSGDDAVYMLFSDDGFLNEIGVFYR</sequence>
<protein>
    <submittedName>
        <fullName evidence="1">Uncharacterized protein</fullName>
    </submittedName>
</protein>
<name>A0A7G4AW90_9CAUD</name>